<dbReference type="GO" id="GO:0003951">
    <property type="term" value="F:NAD+ kinase activity"/>
    <property type="evidence" value="ECO:0007669"/>
    <property type="project" value="InterPro"/>
</dbReference>
<organism evidence="1">
    <name type="scientific">marine sediment metagenome</name>
    <dbReference type="NCBI Taxonomy" id="412755"/>
    <lineage>
        <taxon>unclassified sequences</taxon>
        <taxon>metagenomes</taxon>
        <taxon>ecological metagenomes</taxon>
    </lineage>
</organism>
<dbReference type="AlphaFoldDB" id="X1Q256"/>
<comment type="caution">
    <text evidence="1">The sequence shown here is derived from an EMBL/GenBank/DDBJ whole genome shotgun (WGS) entry which is preliminary data.</text>
</comment>
<dbReference type="PANTHER" id="PTHR20275:SF0">
    <property type="entry name" value="NAD KINASE"/>
    <property type="match status" value="1"/>
</dbReference>
<sequence length="269" mass="29015">TDKMSKRWGTGTVVIPALKEVDEIMRKVPQGRVITINEIRAKLARKHGATIGCPITTGIFAWIAANAAGDGYRDRETEEKRRVKSYSFTRYFSKPFTFGGFLPLPGSIMCPSSWQCPAWEEDKAKQQVADSDLVLSIGGDGTMLHAAHISAPANVPILGINLGRLGFITELNADEAASKLPSLLKGAGWVEERAMLEARLGDKGFYALNDVVVRSTAVRLVNIKAEIDSEMLATYRADGVIIATATGSTGYSLAAGGPILHPQSKEIIL</sequence>
<feature type="non-terminal residue" evidence="1">
    <location>
        <position position="269"/>
    </location>
</feature>
<dbReference type="Pfam" id="PF01513">
    <property type="entry name" value="NAD_kinase"/>
    <property type="match status" value="1"/>
</dbReference>
<protein>
    <recommendedName>
        <fullName evidence="2">NAD(+) kinase</fullName>
    </recommendedName>
</protein>
<feature type="non-terminal residue" evidence="1">
    <location>
        <position position="1"/>
    </location>
</feature>
<evidence type="ECO:0008006" key="2">
    <source>
        <dbReference type="Google" id="ProtNLM"/>
    </source>
</evidence>
<dbReference type="InterPro" id="IPR017438">
    <property type="entry name" value="ATP-NAD_kinase_N"/>
</dbReference>
<dbReference type="Gene3D" id="3.40.50.10330">
    <property type="entry name" value="Probable inorganic polyphosphate/atp-NAD kinase, domain 1"/>
    <property type="match status" value="1"/>
</dbReference>
<evidence type="ECO:0000313" key="1">
    <source>
        <dbReference type="EMBL" id="GAI37314.1"/>
    </source>
</evidence>
<name>X1Q256_9ZZZZ</name>
<dbReference type="EMBL" id="BARV01023488">
    <property type="protein sequence ID" value="GAI37314.1"/>
    <property type="molecule type" value="Genomic_DNA"/>
</dbReference>
<reference evidence="1" key="1">
    <citation type="journal article" date="2014" name="Front. Microbiol.">
        <title>High frequency of phylogenetically diverse reductive dehalogenase-homologous genes in deep subseafloor sedimentary metagenomes.</title>
        <authorList>
            <person name="Kawai M."/>
            <person name="Futagami T."/>
            <person name="Toyoda A."/>
            <person name="Takaki Y."/>
            <person name="Nishi S."/>
            <person name="Hori S."/>
            <person name="Arai W."/>
            <person name="Tsubouchi T."/>
            <person name="Morono Y."/>
            <person name="Uchiyama I."/>
            <person name="Ito T."/>
            <person name="Fujiyama A."/>
            <person name="Inagaki F."/>
            <person name="Takami H."/>
        </authorList>
    </citation>
    <scope>NUCLEOTIDE SEQUENCE</scope>
    <source>
        <strain evidence="1">Expedition CK06-06</strain>
    </source>
</reference>
<accession>X1Q256</accession>
<proteinExistence type="predicted"/>
<dbReference type="GO" id="GO:0006741">
    <property type="term" value="P:NADP+ biosynthetic process"/>
    <property type="evidence" value="ECO:0007669"/>
    <property type="project" value="InterPro"/>
</dbReference>
<dbReference type="InterPro" id="IPR016064">
    <property type="entry name" value="NAD/diacylglycerol_kinase_sf"/>
</dbReference>
<dbReference type="PANTHER" id="PTHR20275">
    <property type="entry name" value="NAD KINASE"/>
    <property type="match status" value="1"/>
</dbReference>
<dbReference type="InterPro" id="IPR002504">
    <property type="entry name" value="NADK"/>
</dbReference>
<dbReference type="Pfam" id="PF20143">
    <property type="entry name" value="NAD_kinase_C"/>
    <property type="match status" value="1"/>
</dbReference>
<gene>
    <name evidence="1" type="ORF">S06H3_38523</name>
</gene>
<dbReference type="SUPFAM" id="SSF111331">
    <property type="entry name" value="NAD kinase/diacylglycerol kinase-like"/>
    <property type="match status" value="1"/>
</dbReference>